<protein>
    <submittedName>
        <fullName evidence="1">Uncharacterized protein</fullName>
    </submittedName>
</protein>
<feature type="non-terminal residue" evidence="1">
    <location>
        <position position="69"/>
    </location>
</feature>
<name>X1N1L8_9ZZZZ</name>
<comment type="caution">
    <text evidence="1">The sequence shown here is derived from an EMBL/GenBank/DDBJ whole genome shotgun (WGS) entry which is preliminary data.</text>
</comment>
<sequence>MNKQKENNIRYFPDKDLENYFKEKSYDERQKSIIDKLKKYNIKEIFNNNGKPKSFNFKEKMEQLMKQRK</sequence>
<dbReference type="AlphaFoldDB" id="X1N1L8"/>
<proteinExistence type="predicted"/>
<accession>X1N1L8</accession>
<dbReference type="EMBL" id="BARV01021185">
    <property type="protein sequence ID" value="GAI20780.1"/>
    <property type="molecule type" value="Genomic_DNA"/>
</dbReference>
<gene>
    <name evidence="1" type="ORF">S06H3_35156</name>
</gene>
<organism evidence="1">
    <name type="scientific">marine sediment metagenome</name>
    <dbReference type="NCBI Taxonomy" id="412755"/>
    <lineage>
        <taxon>unclassified sequences</taxon>
        <taxon>metagenomes</taxon>
        <taxon>ecological metagenomes</taxon>
    </lineage>
</organism>
<evidence type="ECO:0000313" key="1">
    <source>
        <dbReference type="EMBL" id="GAI20780.1"/>
    </source>
</evidence>
<reference evidence="1" key="1">
    <citation type="journal article" date="2014" name="Front. Microbiol.">
        <title>High frequency of phylogenetically diverse reductive dehalogenase-homologous genes in deep subseafloor sedimentary metagenomes.</title>
        <authorList>
            <person name="Kawai M."/>
            <person name="Futagami T."/>
            <person name="Toyoda A."/>
            <person name="Takaki Y."/>
            <person name="Nishi S."/>
            <person name="Hori S."/>
            <person name="Arai W."/>
            <person name="Tsubouchi T."/>
            <person name="Morono Y."/>
            <person name="Uchiyama I."/>
            <person name="Ito T."/>
            <person name="Fujiyama A."/>
            <person name="Inagaki F."/>
            <person name="Takami H."/>
        </authorList>
    </citation>
    <scope>NUCLEOTIDE SEQUENCE</scope>
    <source>
        <strain evidence="1">Expedition CK06-06</strain>
    </source>
</reference>